<proteinExistence type="inferred from homology"/>
<dbReference type="Proteomes" id="UP000005139">
    <property type="component" value="Unassembled WGS sequence"/>
</dbReference>
<dbReference type="eggNOG" id="COG1448">
    <property type="taxonomic scope" value="Bacteria"/>
</dbReference>
<evidence type="ECO:0000256" key="2">
    <source>
        <dbReference type="ARBA" id="ARBA00007441"/>
    </source>
</evidence>
<dbReference type="SUPFAM" id="SSF53383">
    <property type="entry name" value="PLP-dependent transferases"/>
    <property type="match status" value="1"/>
</dbReference>
<dbReference type="Gene3D" id="3.40.640.10">
    <property type="entry name" value="Type I PLP-dependent aspartate aminotransferase-like (Major domain)"/>
    <property type="match status" value="1"/>
</dbReference>
<comment type="caution">
    <text evidence="8">The sequence shown here is derived from an EMBL/GenBank/DDBJ whole genome shotgun (WGS) entry which is preliminary data.</text>
</comment>
<dbReference type="InterPro" id="IPR004839">
    <property type="entry name" value="Aminotransferase_I/II_large"/>
</dbReference>
<accession>A1HRY5</accession>
<sequence length="414" mass="45455">MTLSLAASHAKGKFGLDKIMAASAAANKAIAQYGRENIINATIGAILDDNENLVCLPTAEKVFRTLPITEVINYAPISGLPEYLEAAIDVTFAANRPDAYIKAIATSGGSGCIHHVVHNYSEIGDTVLTSDWHWGPYSVFCKDAMRKLETYELFDAEQKFNIRSFAEKVQALLAKQNSLIIILNTPAHNPTGYSLSDSEWDQVLDCLKECAKDTAKRIVLVVDIAYLDFAGEKNEARAFMKKLGGLPPNLLTILAFSMSKGYTMYGQRTGAMIGVTSSQEVAKEFEDINGYASRATWSSINRGCQRLLVTIHKDKELEAQLEQERNFYYRLIQERAAIFTREAKEVNLNMLPYIAGFFLTIPAKNPDAVCDKLHEDKVFAVPLGKGVRIAVCAVPSKKITGLAAKVAKAMAAVD</sequence>
<dbReference type="PANTHER" id="PTHR11879">
    <property type="entry name" value="ASPARTATE AMINOTRANSFERASE"/>
    <property type="match status" value="1"/>
</dbReference>
<dbReference type="InterPro" id="IPR015421">
    <property type="entry name" value="PyrdxlP-dep_Trfase_major"/>
</dbReference>
<evidence type="ECO:0000313" key="9">
    <source>
        <dbReference type="Proteomes" id="UP000005139"/>
    </source>
</evidence>
<dbReference type="AlphaFoldDB" id="A1HRY5"/>
<dbReference type="RefSeq" id="WP_007289787.1">
    <property type="nucleotide sequence ID" value="NZ_AAWL01000013.1"/>
</dbReference>
<dbReference type="GO" id="GO:0042802">
    <property type="term" value="F:identical protein binding"/>
    <property type="evidence" value="ECO:0007669"/>
    <property type="project" value="TreeGrafter"/>
</dbReference>
<reference evidence="8 9" key="2">
    <citation type="submission" date="2007-01" db="EMBL/GenBank/DDBJ databases">
        <title>Sequencing of the draft genome and assembly of Thermosinus carboxydivorans Nor1.</title>
        <authorList>
            <consortium name="US DOE Joint Genome Institute (JGI-PGF)"/>
            <person name="Copeland A."/>
            <person name="Lucas S."/>
            <person name="Lapidus A."/>
            <person name="Barry K."/>
            <person name="Glavina del Rio T."/>
            <person name="Dalin E."/>
            <person name="Tice H."/>
            <person name="Bruce D."/>
            <person name="Pitluck S."/>
            <person name="Richardson P."/>
        </authorList>
    </citation>
    <scope>NUCLEOTIDE SEQUENCE [LARGE SCALE GENOMIC DNA]</scope>
    <source>
        <strain evidence="8 9">Nor1</strain>
    </source>
</reference>
<keyword evidence="5 8" id="KW-0808">Transferase</keyword>
<dbReference type="GO" id="GO:0008483">
    <property type="term" value="F:transaminase activity"/>
    <property type="evidence" value="ECO:0007669"/>
    <property type="project" value="UniProtKB-KW"/>
</dbReference>
<comment type="cofactor">
    <cofactor evidence="1">
        <name>pyridoxal 5'-phosphate</name>
        <dbReference type="ChEBI" id="CHEBI:597326"/>
    </cofactor>
</comment>
<comment type="similarity">
    <text evidence="2">Belongs to the class-I pyridoxal-phosphate-dependent aminotransferase family.</text>
</comment>
<dbReference type="InterPro" id="IPR015424">
    <property type="entry name" value="PyrdxlP-dep_Trfase"/>
</dbReference>
<keyword evidence="6" id="KW-0663">Pyridoxal phosphate</keyword>
<dbReference type="OrthoDB" id="9766445at2"/>
<feature type="domain" description="Aminotransferase class I/classII large" evidence="7">
    <location>
        <begin position="37"/>
        <end position="405"/>
    </location>
</feature>
<comment type="subunit">
    <text evidence="3">Homodimer.</text>
</comment>
<dbReference type="GO" id="GO:0006520">
    <property type="term" value="P:amino acid metabolic process"/>
    <property type="evidence" value="ECO:0007669"/>
    <property type="project" value="InterPro"/>
</dbReference>
<evidence type="ECO:0000256" key="6">
    <source>
        <dbReference type="ARBA" id="ARBA00022898"/>
    </source>
</evidence>
<evidence type="ECO:0000256" key="4">
    <source>
        <dbReference type="ARBA" id="ARBA00022576"/>
    </source>
</evidence>
<dbReference type="InterPro" id="IPR015422">
    <property type="entry name" value="PyrdxlP-dep_Trfase_small"/>
</dbReference>
<organism evidence="8 9">
    <name type="scientific">Thermosinus carboxydivorans Nor1</name>
    <dbReference type="NCBI Taxonomy" id="401526"/>
    <lineage>
        <taxon>Bacteria</taxon>
        <taxon>Bacillati</taxon>
        <taxon>Bacillota</taxon>
        <taxon>Negativicutes</taxon>
        <taxon>Selenomonadales</taxon>
        <taxon>Sporomusaceae</taxon>
        <taxon>Thermosinus</taxon>
    </lineage>
</organism>
<keyword evidence="4 8" id="KW-0032">Aminotransferase</keyword>
<gene>
    <name evidence="8" type="ORF">TcarDRAFT_0802</name>
</gene>
<name>A1HRY5_9FIRM</name>
<dbReference type="Pfam" id="PF00155">
    <property type="entry name" value="Aminotran_1_2"/>
    <property type="match status" value="1"/>
</dbReference>
<evidence type="ECO:0000256" key="1">
    <source>
        <dbReference type="ARBA" id="ARBA00001933"/>
    </source>
</evidence>
<evidence type="ECO:0000256" key="3">
    <source>
        <dbReference type="ARBA" id="ARBA00011738"/>
    </source>
</evidence>
<evidence type="ECO:0000259" key="7">
    <source>
        <dbReference type="Pfam" id="PF00155"/>
    </source>
</evidence>
<dbReference type="Gene3D" id="3.90.1150.10">
    <property type="entry name" value="Aspartate Aminotransferase, domain 1"/>
    <property type="match status" value="1"/>
</dbReference>
<evidence type="ECO:0000256" key="5">
    <source>
        <dbReference type="ARBA" id="ARBA00022679"/>
    </source>
</evidence>
<dbReference type="GO" id="GO:0030170">
    <property type="term" value="F:pyridoxal phosphate binding"/>
    <property type="evidence" value="ECO:0007669"/>
    <property type="project" value="InterPro"/>
</dbReference>
<evidence type="ECO:0000313" key="8">
    <source>
        <dbReference type="EMBL" id="EAX47163.1"/>
    </source>
</evidence>
<dbReference type="InterPro" id="IPR000796">
    <property type="entry name" value="Asp_trans"/>
</dbReference>
<protein>
    <submittedName>
        <fullName evidence="8">Aminotransferase, class I and II</fullName>
    </submittedName>
</protein>
<keyword evidence="9" id="KW-1185">Reference proteome</keyword>
<dbReference type="PANTHER" id="PTHR11879:SF22">
    <property type="entry name" value="ASPARTATE AMINOTRANSFERASE, MITOCHONDRIAL"/>
    <property type="match status" value="1"/>
</dbReference>
<dbReference type="CDD" id="cd00609">
    <property type="entry name" value="AAT_like"/>
    <property type="match status" value="1"/>
</dbReference>
<reference evidence="8 9" key="1">
    <citation type="submission" date="2007-01" db="EMBL/GenBank/DDBJ databases">
        <title>Annotation of the draft genome assembly of Thermosinus carboxydivorans Nor1.</title>
        <authorList>
            <consortium name="US DOE Joint Genome Institute (JGI-ORNL)"/>
            <person name="Larimer F."/>
            <person name="Land M."/>
            <person name="Hauser L."/>
        </authorList>
    </citation>
    <scope>NUCLEOTIDE SEQUENCE [LARGE SCALE GENOMIC DNA]</scope>
    <source>
        <strain evidence="8 9">Nor1</strain>
    </source>
</reference>
<dbReference type="EMBL" id="AAWL01000013">
    <property type="protein sequence ID" value="EAX47163.1"/>
    <property type="molecule type" value="Genomic_DNA"/>
</dbReference>